<dbReference type="InterPro" id="IPR000182">
    <property type="entry name" value="GNAT_dom"/>
</dbReference>
<name>A0ABY4B456_9BACT</name>
<reference evidence="2 3" key="1">
    <citation type="submission" date="2022-03" db="EMBL/GenBank/DDBJ databases">
        <title>Hymenobactersp. isolated from the air.</title>
        <authorList>
            <person name="Won M."/>
            <person name="Kwon S.-W."/>
        </authorList>
    </citation>
    <scope>NUCLEOTIDE SEQUENCE [LARGE SCALE GENOMIC DNA]</scope>
    <source>
        <strain evidence="2 3">KACC 22596</strain>
    </source>
</reference>
<feature type="domain" description="N-acetyltransferase" evidence="1">
    <location>
        <begin position="22"/>
        <end position="178"/>
    </location>
</feature>
<dbReference type="Proteomes" id="UP000831390">
    <property type="component" value="Chromosome"/>
</dbReference>
<keyword evidence="3" id="KW-1185">Reference proteome</keyword>
<evidence type="ECO:0000313" key="3">
    <source>
        <dbReference type="Proteomes" id="UP000831390"/>
    </source>
</evidence>
<dbReference type="PROSITE" id="PS51186">
    <property type="entry name" value="GNAT"/>
    <property type="match status" value="1"/>
</dbReference>
<sequence>MLPPPMLTFDFTHFPTLRTERLTLRQLTGTDAPALFALRSDPQVMLYIPRPLATSVADCEALIDMMNEGMSRHELLHWGVALRSSGELIGTIGFYRLQPENHRAEIGYMLLPARQGLGLMQEAVAAVLNHGFEVLNLHSVEGVIDPQNVASARVLQRAGFVQEGLFRENEYWEGKFLDTAYYSLLCPASR</sequence>
<dbReference type="RefSeq" id="WP_243513585.1">
    <property type="nucleotide sequence ID" value="NZ_CP094534.1"/>
</dbReference>
<dbReference type="CDD" id="cd04301">
    <property type="entry name" value="NAT_SF"/>
    <property type="match status" value="1"/>
</dbReference>
<gene>
    <name evidence="2" type="ORF">MTP16_21265</name>
</gene>
<dbReference type="PANTHER" id="PTHR43441:SF11">
    <property type="entry name" value="RIBOSOMAL-PROTEIN-SERINE ACETYLTRANSFERASE"/>
    <property type="match status" value="1"/>
</dbReference>
<accession>A0ABY4B456</accession>
<organism evidence="2 3">
    <name type="scientific">Hymenobacter monticola</name>
    <dbReference type="NCBI Taxonomy" id="1705399"/>
    <lineage>
        <taxon>Bacteria</taxon>
        <taxon>Pseudomonadati</taxon>
        <taxon>Bacteroidota</taxon>
        <taxon>Cytophagia</taxon>
        <taxon>Cytophagales</taxon>
        <taxon>Hymenobacteraceae</taxon>
        <taxon>Hymenobacter</taxon>
    </lineage>
</organism>
<dbReference type="InterPro" id="IPR016181">
    <property type="entry name" value="Acyl_CoA_acyltransferase"/>
</dbReference>
<dbReference type="InterPro" id="IPR051908">
    <property type="entry name" value="Ribosomal_N-acetyltransferase"/>
</dbReference>
<dbReference type="PANTHER" id="PTHR43441">
    <property type="entry name" value="RIBOSOMAL-PROTEIN-SERINE ACETYLTRANSFERASE"/>
    <property type="match status" value="1"/>
</dbReference>
<proteinExistence type="predicted"/>
<evidence type="ECO:0000259" key="1">
    <source>
        <dbReference type="PROSITE" id="PS51186"/>
    </source>
</evidence>
<dbReference type="Gene3D" id="3.40.630.30">
    <property type="match status" value="1"/>
</dbReference>
<dbReference type="EMBL" id="CP094534">
    <property type="protein sequence ID" value="UOE33639.1"/>
    <property type="molecule type" value="Genomic_DNA"/>
</dbReference>
<dbReference type="SUPFAM" id="SSF55729">
    <property type="entry name" value="Acyl-CoA N-acyltransferases (Nat)"/>
    <property type="match status" value="1"/>
</dbReference>
<protein>
    <submittedName>
        <fullName evidence="2">GNAT family N-acetyltransferase</fullName>
    </submittedName>
</protein>
<dbReference type="Pfam" id="PF13302">
    <property type="entry name" value="Acetyltransf_3"/>
    <property type="match status" value="1"/>
</dbReference>
<evidence type="ECO:0000313" key="2">
    <source>
        <dbReference type="EMBL" id="UOE33639.1"/>
    </source>
</evidence>